<accession>A0ABR4FNN3</accession>
<comment type="caution">
    <text evidence="1">The sequence shown here is derived from an EMBL/GenBank/DDBJ whole genome shotgun (WGS) entry which is preliminary data.</text>
</comment>
<protein>
    <recommendedName>
        <fullName evidence="3">SnoaL-like domain-containing protein</fullName>
    </recommendedName>
</protein>
<gene>
    <name evidence="1" type="ORF">BJX66DRAFT_343838</name>
</gene>
<sequence>MGYPTDSTIWPTCLSSDARQLIDHFFTLADTRSDDAGPRLAQEIFTPNGEFISPQATFVGSAEISESRKNAWTVIKSRQHTVSKVYVNDARGTDLIIIGRLRTESVDGKEASMDFVARMLLNTGDQGPRVSLYRVISPPAQDPRPIV</sequence>
<reference evidence="1 2" key="1">
    <citation type="submission" date="2024-07" db="EMBL/GenBank/DDBJ databases">
        <title>Section-level genome sequencing and comparative genomics of Aspergillus sections Usti and Cavernicolus.</title>
        <authorList>
            <consortium name="Lawrence Berkeley National Laboratory"/>
            <person name="Nybo J.L."/>
            <person name="Vesth T.C."/>
            <person name="Theobald S."/>
            <person name="Frisvad J.C."/>
            <person name="Larsen T.O."/>
            <person name="Kjaerboelling I."/>
            <person name="Rothschild-Mancinelli K."/>
            <person name="Lyhne E.K."/>
            <person name="Kogle M.E."/>
            <person name="Barry K."/>
            <person name="Clum A."/>
            <person name="Na H."/>
            <person name="Ledsgaard L."/>
            <person name="Lin J."/>
            <person name="Lipzen A."/>
            <person name="Kuo A."/>
            <person name="Riley R."/>
            <person name="Mondo S."/>
            <person name="Labutti K."/>
            <person name="Haridas S."/>
            <person name="Pangalinan J."/>
            <person name="Salamov A.A."/>
            <person name="Simmons B.A."/>
            <person name="Magnuson J.K."/>
            <person name="Chen J."/>
            <person name="Drula E."/>
            <person name="Henrissat B."/>
            <person name="Wiebenga A."/>
            <person name="Lubbers R.J."/>
            <person name="Gomes A.C."/>
            <person name="Makela M.R."/>
            <person name="Stajich J."/>
            <person name="Grigoriev I.V."/>
            <person name="Mortensen U.H."/>
            <person name="De Vries R.P."/>
            <person name="Baker S.E."/>
            <person name="Andersen M.R."/>
        </authorList>
    </citation>
    <scope>NUCLEOTIDE SEQUENCE [LARGE SCALE GENOMIC DNA]</scope>
    <source>
        <strain evidence="1 2">CBS 209.92</strain>
    </source>
</reference>
<keyword evidence="2" id="KW-1185">Reference proteome</keyword>
<dbReference type="SUPFAM" id="SSF54427">
    <property type="entry name" value="NTF2-like"/>
    <property type="match status" value="1"/>
</dbReference>
<name>A0ABR4FNN3_9EURO</name>
<dbReference type="Gene3D" id="3.10.450.50">
    <property type="match status" value="1"/>
</dbReference>
<evidence type="ECO:0008006" key="3">
    <source>
        <dbReference type="Google" id="ProtNLM"/>
    </source>
</evidence>
<proteinExistence type="predicted"/>
<organism evidence="1 2">
    <name type="scientific">Aspergillus keveii</name>
    <dbReference type="NCBI Taxonomy" id="714993"/>
    <lineage>
        <taxon>Eukaryota</taxon>
        <taxon>Fungi</taxon>
        <taxon>Dikarya</taxon>
        <taxon>Ascomycota</taxon>
        <taxon>Pezizomycotina</taxon>
        <taxon>Eurotiomycetes</taxon>
        <taxon>Eurotiomycetidae</taxon>
        <taxon>Eurotiales</taxon>
        <taxon>Aspergillaceae</taxon>
        <taxon>Aspergillus</taxon>
        <taxon>Aspergillus subgen. Nidulantes</taxon>
    </lineage>
</organism>
<dbReference type="InterPro" id="IPR032710">
    <property type="entry name" value="NTF2-like_dom_sf"/>
</dbReference>
<dbReference type="EMBL" id="JBFTWV010000172">
    <property type="protein sequence ID" value="KAL2784648.1"/>
    <property type="molecule type" value="Genomic_DNA"/>
</dbReference>
<evidence type="ECO:0000313" key="2">
    <source>
        <dbReference type="Proteomes" id="UP001610563"/>
    </source>
</evidence>
<evidence type="ECO:0000313" key="1">
    <source>
        <dbReference type="EMBL" id="KAL2784648.1"/>
    </source>
</evidence>
<dbReference type="Proteomes" id="UP001610563">
    <property type="component" value="Unassembled WGS sequence"/>
</dbReference>